<organism evidence="2 3">
    <name type="scientific">Leptospira interrogans serovar Pyrogenes str. L0374</name>
    <dbReference type="NCBI Taxonomy" id="1049928"/>
    <lineage>
        <taxon>Bacteria</taxon>
        <taxon>Pseudomonadati</taxon>
        <taxon>Spirochaetota</taxon>
        <taxon>Spirochaetia</taxon>
        <taxon>Leptospirales</taxon>
        <taxon>Leptospiraceae</taxon>
        <taxon>Leptospira</taxon>
    </lineage>
</organism>
<keyword evidence="1" id="KW-0472">Membrane</keyword>
<feature type="transmembrane region" description="Helical" evidence="1">
    <location>
        <begin position="21"/>
        <end position="43"/>
    </location>
</feature>
<proteinExistence type="predicted"/>
<evidence type="ECO:0000313" key="3">
    <source>
        <dbReference type="Proteomes" id="UP000012137"/>
    </source>
</evidence>
<comment type="caution">
    <text evidence="2">The sequence shown here is derived from an EMBL/GenBank/DDBJ whole genome shotgun (WGS) entry which is preliminary data.</text>
</comment>
<accession>M6KFS0</accession>
<sequence length="53" mass="6091">MATWIGKKEELYGAFSRFRENLPLVLFAFISVLGFIIAVVLTAESKPFLYFVF</sequence>
<dbReference type="AlphaFoldDB" id="M6KFS0"/>
<protein>
    <submittedName>
        <fullName evidence="2">Uncharacterized protein</fullName>
    </submittedName>
</protein>
<reference evidence="2 3" key="1">
    <citation type="submission" date="2013-01" db="EMBL/GenBank/DDBJ databases">
        <authorList>
            <person name="Harkins D.M."/>
            <person name="Durkin A.S."/>
            <person name="Brinkac L.M."/>
            <person name="Haft D.H."/>
            <person name="Selengut J.D."/>
            <person name="Sanka R."/>
            <person name="DePew J."/>
            <person name="Purushe J."/>
            <person name="Peacock S.J."/>
            <person name="Thaipadungpanit J."/>
            <person name="Wuthiekanun V.W."/>
            <person name="Day N.P."/>
            <person name="Vinetz J.M."/>
            <person name="Sutton G.G."/>
            <person name="Nierman W.C."/>
            <person name="Fouts D.E."/>
        </authorList>
    </citation>
    <scope>NUCLEOTIDE SEQUENCE [LARGE SCALE GENOMIC DNA]</scope>
    <source>
        <strain evidence="2 3">L0374</strain>
    </source>
</reference>
<dbReference type="EMBL" id="AHMZ02000004">
    <property type="protein sequence ID" value="EMN33009.1"/>
    <property type="molecule type" value="Genomic_DNA"/>
</dbReference>
<keyword evidence="1" id="KW-0812">Transmembrane</keyword>
<gene>
    <name evidence="2" type="ORF">LEP1GSC083_3159</name>
</gene>
<name>M6KFS0_LEPIR</name>
<keyword evidence="1" id="KW-1133">Transmembrane helix</keyword>
<dbReference type="Proteomes" id="UP000012137">
    <property type="component" value="Unassembled WGS sequence"/>
</dbReference>
<evidence type="ECO:0000256" key="1">
    <source>
        <dbReference type="SAM" id="Phobius"/>
    </source>
</evidence>
<evidence type="ECO:0000313" key="2">
    <source>
        <dbReference type="EMBL" id="EMN33009.1"/>
    </source>
</evidence>